<keyword evidence="5" id="KW-0067">ATP-binding</keyword>
<gene>
    <name evidence="14" type="ORF">DPQ33_11245</name>
</gene>
<dbReference type="GO" id="GO:0000160">
    <property type="term" value="P:phosphorelay signal transduction system"/>
    <property type="evidence" value="ECO:0007669"/>
    <property type="project" value="UniProtKB-KW"/>
</dbReference>
<organism evidence="14 15">
    <name type="scientific">Oceanidesulfovibrio indonesiensis</name>
    <dbReference type="NCBI Taxonomy" id="54767"/>
    <lineage>
        <taxon>Bacteria</taxon>
        <taxon>Pseudomonadati</taxon>
        <taxon>Thermodesulfobacteriota</taxon>
        <taxon>Desulfovibrionia</taxon>
        <taxon>Desulfovibrionales</taxon>
        <taxon>Desulfovibrionaceae</taxon>
        <taxon>Oceanidesulfovibrio</taxon>
    </lineage>
</organism>
<accession>A0A7M3MDY0</accession>
<evidence type="ECO:0000313" key="14">
    <source>
        <dbReference type="EMBL" id="TVM16574.1"/>
    </source>
</evidence>
<comment type="subcellular location">
    <subcellularLocation>
        <location evidence="1">Cytoplasm</location>
    </subcellularLocation>
</comment>
<dbReference type="InterPro" id="IPR001789">
    <property type="entry name" value="Sig_transdc_resp-reg_receiver"/>
</dbReference>
<dbReference type="PANTHER" id="PTHR32071">
    <property type="entry name" value="TRANSCRIPTIONAL REGULATORY PROTEIN"/>
    <property type="match status" value="1"/>
</dbReference>
<dbReference type="PANTHER" id="PTHR32071:SF117">
    <property type="entry name" value="PTS-DEPENDENT DIHYDROXYACETONE KINASE OPERON REGULATORY PROTEIN-RELATED"/>
    <property type="match status" value="1"/>
</dbReference>
<dbReference type="GO" id="GO:0043565">
    <property type="term" value="F:sequence-specific DNA binding"/>
    <property type="evidence" value="ECO:0007669"/>
    <property type="project" value="InterPro"/>
</dbReference>
<dbReference type="InterPro" id="IPR002078">
    <property type="entry name" value="Sigma_54_int"/>
</dbReference>
<dbReference type="PROSITE" id="PS00675">
    <property type="entry name" value="SIGMA54_INTERACT_1"/>
    <property type="match status" value="1"/>
</dbReference>
<evidence type="ECO:0000256" key="5">
    <source>
        <dbReference type="ARBA" id="ARBA00022840"/>
    </source>
</evidence>
<evidence type="ECO:0000256" key="1">
    <source>
        <dbReference type="ARBA" id="ARBA00004496"/>
    </source>
</evidence>
<sequence length="451" mass="48890">MSNILIVDDDPGHRSMLETLLGGWGFDIASAGDGAEAVEKVAQGPYDAILMDVRMAGMDGLTALKKIMELNSAIPVVIMTAYGSVDTAVQALKSGAYDYLLKPLDFELLRHTLEQALEHTRLRAENIDLRKALGGGHDGFASIVGKSEAMRQCIALASQVAPSEATVLVTGESGTGKELIAHAIHQESPRAGNPFVAVNCAALPETLLESELFGHEKGAFTGAEKARSGRFIAADGGTLFLDEIGEMDMSVQAKLLRVIQDGEVARLGSDTTTAVDVRLVTATNRDLLADVKEGRFREDLYYRLHVVAVNVPPLRERHGDVPLLAAHFLERYAARNRKSVKGFTPEAMDRMVRYSWPGNVRELENAVERAVVLATAEYVDTAQLPPEVARAGSMAGGRPESDDDTRTLDDVERATILRTLDECEGNKSETARRLGITRATLHKKLKRYGAA</sequence>
<dbReference type="InterPro" id="IPR003593">
    <property type="entry name" value="AAA+_ATPase"/>
</dbReference>
<keyword evidence="4" id="KW-0547">Nucleotide-binding</keyword>
<evidence type="ECO:0000256" key="10">
    <source>
        <dbReference type="ARBA" id="ARBA00023163"/>
    </source>
</evidence>
<feature type="domain" description="Sigma-54 factor interaction" evidence="12">
    <location>
        <begin position="143"/>
        <end position="372"/>
    </location>
</feature>
<dbReference type="Gene3D" id="3.40.50.2300">
    <property type="match status" value="1"/>
</dbReference>
<dbReference type="Pfam" id="PF00072">
    <property type="entry name" value="Response_reg"/>
    <property type="match status" value="1"/>
</dbReference>
<dbReference type="Pfam" id="PF25601">
    <property type="entry name" value="AAA_lid_14"/>
    <property type="match status" value="1"/>
</dbReference>
<dbReference type="InterPro" id="IPR058031">
    <property type="entry name" value="AAA_lid_NorR"/>
</dbReference>
<evidence type="ECO:0000256" key="2">
    <source>
        <dbReference type="ARBA" id="ARBA00022490"/>
    </source>
</evidence>
<reference evidence="14 15" key="1">
    <citation type="submission" date="2018-06" db="EMBL/GenBank/DDBJ databases">
        <title>Complete genome of Desulfovibrio indonesiensis P37SLT.</title>
        <authorList>
            <person name="Crispim J.S."/>
            <person name="Vidigal P.M.P."/>
            <person name="Silva L.C.F."/>
            <person name="Laguardia C.N."/>
            <person name="Araujo L.C."/>
            <person name="Dias R.S."/>
            <person name="Sousa M.P."/>
            <person name="Paula S.O."/>
            <person name="Silva C."/>
        </authorList>
    </citation>
    <scope>NUCLEOTIDE SEQUENCE [LARGE SCALE GENOMIC DNA]</scope>
    <source>
        <strain evidence="14 15">P37SLT</strain>
    </source>
</reference>
<dbReference type="InterPro" id="IPR025662">
    <property type="entry name" value="Sigma_54_int_dom_ATP-bd_1"/>
</dbReference>
<dbReference type="Pfam" id="PF00158">
    <property type="entry name" value="Sigma54_activat"/>
    <property type="match status" value="1"/>
</dbReference>
<keyword evidence="6" id="KW-0902">Two-component regulatory system</keyword>
<feature type="domain" description="Response regulatory" evidence="13">
    <location>
        <begin position="3"/>
        <end position="117"/>
    </location>
</feature>
<evidence type="ECO:0000256" key="9">
    <source>
        <dbReference type="ARBA" id="ARBA00023159"/>
    </source>
</evidence>
<dbReference type="SMART" id="SM00448">
    <property type="entry name" value="REC"/>
    <property type="match status" value="1"/>
</dbReference>
<dbReference type="Gene3D" id="1.10.8.60">
    <property type="match status" value="1"/>
</dbReference>
<evidence type="ECO:0000259" key="12">
    <source>
        <dbReference type="PROSITE" id="PS50045"/>
    </source>
</evidence>
<dbReference type="FunFam" id="3.40.50.300:FF:000006">
    <property type="entry name" value="DNA-binding transcriptional regulator NtrC"/>
    <property type="match status" value="1"/>
</dbReference>
<dbReference type="InterPro" id="IPR025944">
    <property type="entry name" value="Sigma_54_int_dom_CS"/>
</dbReference>
<evidence type="ECO:0000256" key="8">
    <source>
        <dbReference type="ARBA" id="ARBA00023125"/>
    </source>
</evidence>
<dbReference type="PROSITE" id="PS50045">
    <property type="entry name" value="SIGMA54_INTERACT_4"/>
    <property type="match status" value="1"/>
</dbReference>
<dbReference type="InterPro" id="IPR011006">
    <property type="entry name" value="CheY-like_superfamily"/>
</dbReference>
<comment type="caution">
    <text evidence="14">The sequence shown here is derived from an EMBL/GenBank/DDBJ whole genome shotgun (WGS) entry which is preliminary data.</text>
</comment>
<dbReference type="PROSITE" id="PS00676">
    <property type="entry name" value="SIGMA54_INTERACT_2"/>
    <property type="match status" value="1"/>
</dbReference>
<dbReference type="PROSITE" id="PS00688">
    <property type="entry name" value="SIGMA54_INTERACT_3"/>
    <property type="match status" value="1"/>
</dbReference>
<dbReference type="Gene3D" id="1.10.10.60">
    <property type="entry name" value="Homeodomain-like"/>
    <property type="match status" value="1"/>
</dbReference>
<keyword evidence="15" id="KW-1185">Reference proteome</keyword>
<dbReference type="AlphaFoldDB" id="A0A7M3MDY0"/>
<evidence type="ECO:0000256" key="4">
    <source>
        <dbReference type="ARBA" id="ARBA00022741"/>
    </source>
</evidence>
<dbReference type="Proteomes" id="UP000448292">
    <property type="component" value="Unassembled WGS sequence"/>
</dbReference>
<keyword evidence="2" id="KW-0963">Cytoplasm</keyword>
<dbReference type="GO" id="GO:0005524">
    <property type="term" value="F:ATP binding"/>
    <property type="evidence" value="ECO:0007669"/>
    <property type="project" value="UniProtKB-KW"/>
</dbReference>
<dbReference type="CDD" id="cd00009">
    <property type="entry name" value="AAA"/>
    <property type="match status" value="1"/>
</dbReference>
<evidence type="ECO:0000313" key="15">
    <source>
        <dbReference type="Proteomes" id="UP000448292"/>
    </source>
</evidence>
<dbReference type="EMBL" id="QMIE01000010">
    <property type="protein sequence ID" value="TVM16574.1"/>
    <property type="molecule type" value="Genomic_DNA"/>
</dbReference>
<dbReference type="Pfam" id="PF02954">
    <property type="entry name" value="HTH_8"/>
    <property type="match status" value="1"/>
</dbReference>
<dbReference type="SUPFAM" id="SSF46689">
    <property type="entry name" value="Homeodomain-like"/>
    <property type="match status" value="1"/>
</dbReference>
<evidence type="ECO:0000259" key="13">
    <source>
        <dbReference type="PROSITE" id="PS50110"/>
    </source>
</evidence>
<dbReference type="InterPro" id="IPR027417">
    <property type="entry name" value="P-loop_NTPase"/>
</dbReference>
<dbReference type="PROSITE" id="PS50110">
    <property type="entry name" value="RESPONSE_REGULATORY"/>
    <property type="match status" value="1"/>
</dbReference>
<proteinExistence type="predicted"/>
<dbReference type="SMART" id="SM00382">
    <property type="entry name" value="AAA"/>
    <property type="match status" value="1"/>
</dbReference>
<evidence type="ECO:0000256" key="11">
    <source>
        <dbReference type="PROSITE-ProRule" id="PRU00169"/>
    </source>
</evidence>
<dbReference type="PRINTS" id="PR01590">
    <property type="entry name" value="HTHFIS"/>
</dbReference>
<dbReference type="GO" id="GO:0006355">
    <property type="term" value="P:regulation of DNA-templated transcription"/>
    <property type="evidence" value="ECO:0007669"/>
    <property type="project" value="InterPro"/>
</dbReference>
<dbReference type="SUPFAM" id="SSF52540">
    <property type="entry name" value="P-loop containing nucleoside triphosphate hydrolases"/>
    <property type="match status" value="1"/>
</dbReference>
<keyword evidence="3 11" id="KW-0597">Phosphoprotein</keyword>
<dbReference type="InterPro" id="IPR009057">
    <property type="entry name" value="Homeodomain-like_sf"/>
</dbReference>
<keyword evidence="7" id="KW-0805">Transcription regulation</keyword>
<keyword evidence="8" id="KW-0238">DNA-binding</keyword>
<keyword evidence="10" id="KW-0804">Transcription</keyword>
<dbReference type="GO" id="GO:0005737">
    <property type="term" value="C:cytoplasm"/>
    <property type="evidence" value="ECO:0007669"/>
    <property type="project" value="UniProtKB-SubCell"/>
</dbReference>
<name>A0A7M3MDY0_9BACT</name>
<keyword evidence="9" id="KW-0010">Activator</keyword>
<protein>
    <submittedName>
        <fullName evidence="14">Two-component system response regulator</fullName>
    </submittedName>
</protein>
<dbReference type="SUPFAM" id="SSF52172">
    <property type="entry name" value="CheY-like"/>
    <property type="match status" value="1"/>
</dbReference>
<dbReference type="FunFam" id="1.10.8.60:FF:000014">
    <property type="entry name" value="DNA-binding transcriptional regulator NtrC"/>
    <property type="match status" value="1"/>
</dbReference>
<evidence type="ECO:0000256" key="7">
    <source>
        <dbReference type="ARBA" id="ARBA00023015"/>
    </source>
</evidence>
<evidence type="ECO:0000256" key="3">
    <source>
        <dbReference type="ARBA" id="ARBA00022553"/>
    </source>
</evidence>
<feature type="modified residue" description="4-aspartylphosphate" evidence="11">
    <location>
        <position position="52"/>
    </location>
</feature>
<dbReference type="InterPro" id="IPR025943">
    <property type="entry name" value="Sigma_54_int_dom_ATP-bd_2"/>
</dbReference>
<dbReference type="InterPro" id="IPR002197">
    <property type="entry name" value="HTH_Fis"/>
</dbReference>
<dbReference type="OrthoDB" id="9763792at2"/>
<dbReference type="FunFam" id="3.40.50.2300:FF:000018">
    <property type="entry name" value="DNA-binding transcriptional regulator NtrC"/>
    <property type="match status" value="1"/>
</dbReference>
<dbReference type="CDD" id="cd00156">
    <property type="entry name" value="REC"/>
    <property type="match status" value="1"/>
</dbReference>
<evidence type="ECO:0000256" key="6">
    <source>
        <dbReference type="ARBA" id="ARBA00023012"/>
    </source>
</evidence>
<dbReference type="Gene3D" id="3.40.50.300">
    <property type="entry name" value="P-loop containing nucleotide triphosphate hydrolases"/>
    <property type="match status" value="1"/>
</dbReference>